<dbReference type="AlphaFoldDB" id="A0A5K7YRF2"/>
<protein>
    <recommendedName>
        <fullName evidence="5">HTH merR-type domain-containing protein</fullName>
    </recommendedName>
</protein>
<dbReference type="RefSeq" id="WP_155318433.1">
    <property type="nucleotide sequence ID" value="NZ_AP021874.1"/>
</dbReference>
<name>A0A5K7YRF2_9BACT</name>
<evidence type="ECO:0000313" key="6">
    <source>
        <dbReference type="EMBL" id="BBO70489.1"/>
    </source>
</evidence>
<dbReference type="Proteomes" id="UP000427906">
    <property type="component" value="Chromosome"/>
</dbReference>
<dbReference type="Pfam" id="PF13411">
    <property type="entry name" value="MerR_1"/>
    <property type="match status" value="1"/>
</dbReference>
<keyword evidence="7" id="KW-1185">Reference proteome</keyword>
<evidence type="ECO:0000256" key="4">
    <source>
        <dbReference type="ARBA" id="ARBA00023163"/>
    </source>
</evidence>
<dbReference type="OrthoDB" id="9811000at2"/>
<dbReference type="PANTHER" id="PTHR30204:SF69">
    <property type="entry name" value="MERR-FAMILY TRANSCRIPTIONAL REGULATOR"/>
    <property type="match status" value="1"/>
</dbReference>
<dbReference type="GO" id="GO:0003700">
    <property type="term" value="F:DNA-binding transcription factor activity"/>
    <property type="evidence" value="ECO:0007669"/>
    <property type="project" value="InterPro"/>
</dbReference>
<reference evidence="6 7" key="1">
    <citation type="submission" date="2019-11" db="EMBL/GenBank/DDBJ databases">
        <title>Comparative genomics of hydrocarbon-degrading Desulfosarcina strains.</title>
        <authorList>
            <person name="Watanabe M."/>
            <person name="Kojima H."/>
            <person name="Fukui M."/>
        </authorList>
    </citation>
    <scope>NUCLEOTIDE SEQUENCE [LARGE SCALE GENOMIC DNA]</scope>
    <source>
        <strain evidence="6 7">PL12</strain>
    </source>
</reference>
<dbReference type="GO" id="GO:0003677">
    <property type="term" value="F:DNA binding"/>
    <property type="evidence" value="ECO:0007669"/>
    <property type="project" value="UniProtKB-KW"/>
</dbReference>
<dbReference type="KEGG" id="dalk:DSCA_44190"/>
<dbReference type="SUPFAM" id="SSF46955">
    <property type="entry name" value="Putative DNA-binding domain"/>
    <property type="match status" value="1"/>
</dbReference>
<evidence type="ECO:0000259" key="5">
    <source>
        <dbReference type="PROSITE" id="PS50937"/>
    </source>
</evidence>
<keyword evidence="4" id="KW-0804">Transcription</keyword>
<proteinExistence type="predicted"/>
<keyword evidence="1" id="KW-0678">Repressor</keyword>
<accession>A0A5K7YRF2</accession>
<dbReference type="InterPro" id="IPR009061">
    <property type="entry name" value="DNA-bd_dom_put_sf"/>
</dbReference>
<dbReference type="InterPro" id="IPR047057">
    <property type="entry name" value="MerR_fam"/>
</dbReference>
<sequence>MASSHGKPHTESGSPYLKMKELVDASGVPKSTLLLYVNTGLLPEPVRTQRNMAYYHPSCIERVGFIKQAQARHRLPLAAIKGLLKEMDNGRDVGPLVELQATLFGSRGRRIGRQAFCSATGLSGEQVTALCKARILVPLADGQFDREDQAMGRLLKKGLDMGMTIPDLSFYPKLAETMVEEEITLRQKITGPLSFEKDAALTLELTRMARGLRTYVIDRIMQKRLIDFKGLKNRKP</sequence>
<dbReference type="PANTHER" id="PTHR30204">
    <property type="entry name" value="REDOX-CYCLING DRUG-SENSING TRANSCRIPTIONAL ACTIVATOR SOXR"/>
    <property type="match status" value="1"/>
</dbReference>
<keyword evidence="3" id="KW-0238">DNA-binding</keyword>
<keyword evidence="2" id="KW-0805">Transcription regulation</keyword>
<evidence type="ECO:0000256" key="2">
    <source>
        <dbReference type="ARBA" id="ARBA00023015"/>
    </source>
</evidence>
<dbReference type="PROSITE" id="PS50937">
    <property type="entry name" value="HTH_MERR_2"/>
    <property type="match status" value="1"/>
</dbReference>
<feature type="domain" description="HTH merR-type" evidence="5">
    <location>
        <begin position="16"/>
        <end position="86"/>
    </location>
</feature>
<evidence type="ECO:0000256" key="3">
    <source>
        <dbReference type="ARBA" id="ARBA00023125"/>
    </source>
</evidence>
<dbReference type="EMBL" id="AP021874">
    <property type="protein sequence ID" value="BBO70489.1"/>
    <property type="molecule type" value="Genomic_DNA"/>
</dbReference>
<dbReference type="InterPro" id="IPR000551">
    <property type="entry name" value="MerR-type_HTH_dom"/>
</dbReference>
<evidence type="ECO:0000256" key="1">
    <source>
        <dbReference type="ARBA" id="ARBA00022491"/>
    </source>
</evidence>
<organism evidence="6 7">
    <name type="scientific">Desulfosarcina alkanivorans</name>
    <dbReference type="NCBI Taxonomy" id="571177"/>
    <lineage>
        <taxon>Bacteria</taxon>
        <taxon>Pseudomonadati</taxon>
        <taxon>Thermodesulfobacteriota</taxon>
        <taxon>Desulfobacteria</taxon>
        <taxon>Desulfobacterales</taxon>
        <taxon>Desulfosarcinaceae</taxon>
        <taxon>Desulfosarcina</taxon>
    </lineage>
</organism>
<dbReference type="SMART" id="SM00422">
    <property type="entry name" value="HTH_MERR"/>
    <property type="match status" value="1"/>
</dbReference>
<gene>
    <name evidence="6" type="ORF">DSCA_44190</name>
</gene>
<evidence type="ECO:0000313" key="7">
    <source>
        <dbReference type="Proteomes" id="UP000427906"/>
    </source>
</evidence>
<dbReference type="Gene3D" id="1.10.1660.10">
    <property type="match status" value="1"/>
</dbReference>